<dbReference type="AlphaFoldDB" id="A0A413BDC3"/>
<reference evidence="1 2" key="1">
    <citation type="submission" date="2018-08" db="EMBL/GenBank/DDBJ databases">
        <title>A genome reference for cultivated species of the human gut microbiota.</title>
        <authorList>
            <person name="Zou Y."/>
            <person name="Xue W."/>
            <person name="Luo G."/>
        </authorList>
    </citation>
    <scope>NUCLEOTIDE SEQUENCE [LARGE SCALE GENOMIC DNA]</scope>
    <source>
        <strain evidence="1 2">AF12-8</strain>
    </source>
</reference>
<proteinExistence type="predicted"/>
<evidence type="ECO:0000313" key="2">
    <source>
        <dbReference type="Proteomes" id="UP000286581"/>
    </source>
</evidence>
<gene>
    <name evidence="1" type="ORF">DWV78_13205</name>
</gene>
<comment type="caution">
    <text evidence="1">The sequence shown here is derived from an EMBL/GenBank/DDBJ whole genome shotgun (WGS) entry which is preliminary data.</text>
</comment>
<dbReference type="EMBL" id="QSAE01000054">
    <property type="protein sequence ID" value="RGW38089.1"/>
    <property type="molecule type" value="Genomic_DNA"/>
</dbReference>
<protein>
    <submittedName>
        <fullName evidence="1">Uncharacterized protein</fullName>
    </submittedName>
</protein>
<name>A0A413BDC3_9FIRM</name>
<evidence type="ECO:0000313" key="1">
    <source>
        <dbReference type="EMBL" id="RGW38089.1"/>
    </source>
</evidence>
<accession>A0A413BDC3</accession>
<sequence>MPYIREICDRIRKSKKIKECMWYFEEYDSTERRNEFKRKITEAGYNGSYAEFRMNLKEKLQRQGIMVVMQNLECRCVSSIC</sequence>
<dbReference type="Proteomes" id="UP000286581">
    <property type="component" value="Unassembled WGS sequence"/>
</dbReference>
<organism evidence="1 2">
    <name type="scientific">Agathobacter rectalis</name>
    <dbReference type="NCBI Taxonomy" id="39491"/>
    <lineage>
        <taxon>Bacteria</taxon>
        <taxon>Bacillati</taxon>
        <taxon>Bacillota</taxon>
        <taxon>Clostridia</taxon>
        <taxon>Lachnospirales</taxon>
        <taxon>Lachnospiraceae</taxon>
        <taxon>Agathobacter</taxon>
    </lineage>
</organism>